<accession>A0A7I8IFP1</accession>
<evidence type="ECO:0000313" key="2">
    <source>
        <dbReference type="Proteomes" id="UP001189122"/>
    </source>
</evidence>
<dbReference type="EMBL" id="LR743589">
    <property type="protein sequence ID" value="CAA2616777.1"/>
    <property type="molecule type" value="Genomic_DNA"/>
</dbReference>
<evidence type="ECO:0000313" key="1">
    <source>
        <dbReference type="EMBL" id="CAA2616777.1"/>
    </source>
</evidence>
<dbReference type="AlphaFoldDB" id="A0A7I8IFP1"/>
<sequence length="40" mass="4910">MKFTLRNISIKLKIEEYQLCSKIIRYDKNYSFYICTLSLE</sequence>
<keyword evidence="2" id="KW-1185">Reference proteome</keyword>
<proteinExistence type="predicted"/>
<organism evidence="1">
    <name type="scientific">Spirodela intermedia</name>
    <name type="common">Intermediate duckweed</name>
    <dbReference type="NCBI Taxonomy" id="51605"/>
    <lineage>
        <taxon>Eukaryota</taxon>
        <taxon>Viridiplantae</taxon>
        <taxon>Streptophyta</taxon>
        <taxon>Embryophyta</taxon>
        <taxon>Tracheophyta</taxon>
        <taxon>Spermatophyta</taxon>
        <taxon>Magnoliopsida</taxon>
        <taxon>Liliopsida</taxon>
        <taxon>Araceae</taxon>
        <taxon>Lemnoideae</taxon>
        <taxon>Spirodela</taxon>
    </lineage>
</organism>
<dbReference type="Proteomes" id="UP001189122">
    <property type="component" value="Unassembled WGS sequence"/>
</dbReference>
<gene>
    <name evidence="1" type="ORF">SI7747_02002991</name>
</gene>
<name>A0A7I8IFP1_SPIIN</name>
<reference evidence="1 2" key="1">
    <citation type="submission" date="2019-12" db="EMBL/GenBank/DDBJ databases">
        <authorList>
            <person name="Scholz U."/>
            <person name="Mascher M."/>
            <person name="Fiebig A."/>
        </authorList>
    </citation>
    <scope>NUCLEOTIDE SEQUENCE</scope>
</reference>
<protein>
    <submittedName>
        <fullName evidence="1">Uncharacterized protein</fullName>
    </submittedName>
</protein>
<dbReference type="EMBL" id="CACRZD030000002">
    <property type="protein sequence ID" value="CAA6656451.1"/>
    <property type="molecule type" value="Genomic_DNA"/>
</dbReference>